<evidence type="ECO:0000256" key="1">
    <source>
        <dbReference type="SAM" id="MobiDB-lite"/>
    </source>
</evidence>
<feature type="compositionally biased region" description="Polar residues" evidence="1">
    <location>
        <begin position="105"/>
        <end position="115"/>
    </location>
</feature>
<feature type="compositionally biased region" description="Low complexity" evidence="1">
    <location>
        <begin position="16"/>
        <end position="30"/>
    </location>
</feature>
<protein>
    <submittedName>
        <fullName evidence="2">Uncharacterized protein</fullName>
    </submittedName>
</protein>
<feature type="compositionally biased region" description="Polar residues" evidence="1">
    <location>
        <begin position="158"/>
        <end position="174"/>
    </location>
</feature>
<reference evidence="3" key="1">
    <citation type="journal article" date="2019" name="Int. J. Syst. Evol. Microbiol.">
        <title>The Global Catalogue of Microorganisms (GCM) 10K type strain sequencing project: providing services to taxonomists for standard genome sequencing and annotation.</title>
        <authorList>
            <consortium name="The Broad Institute Genomics Platform"/>
            <consortium name="The Broad Institute Genome Sequencing Center for Infectious Disease"/>
            <person name="Wu L."/>
            <person name="Ma J."/>
        </authorList>
    </citation>
    <scope>NUCLEOTIDE SEQUENCE [LARGE SCALE GENOMIC DNA]</scope>
    <source>
        <strain evidence="3">JCM 10425</strain>
    </source>
</reference>
<feature type="region of interest" description="Disordered" evidence="1">
    <location>
        <begin position="90"/>
        <end position="257"/>
    </location>
</feature>
<feature type="compositionally biased region" description="Basic and acidic residues" evidence="1">
    <location>
        <begin position="188"/>
        <end position="204"/>
    </location>
</feature>
<evidence type="ECO:0000313" key="2">
    <source>
        <dbReference type="EMBL" id="GAA0224809.1"/>
    </source>
</evidence>
<feature type="compositionally biased region" description="Basic residues" evidence="1">
    <location>
        <begin position="123"/>
        <end position="132"/>
    </location>
</feature>
<sequence>MGSGAAAESRERRTGRTAVATTTPVTATAVKCGGTDSAVEARPPSSAPARPPKLNRACSADITGRCRRCPSSTPRLFAATFAAPVAAPNTVRAAHSAPRSLQKPGATSESATSPPATDATRPGPKRAHHVPVRRMLISAPSETQNSAVPSAEWLAPTRSATSGTRAAQVPNTAPSRAKRMATAVYCRAGEKVRSRPGTRDRTADRAAVTMGNPSRSSANPPDVDVLARAGEPATARAEQPGLRAGAPGLRRPSRTRF</sequence>
<dbReference type="EMBL" id="BAAAGX010000004">
    <property type="protein sequence ID" value="GAA0224809.1"/>
    <property type="molecule type" value="Genomic_DNA"/>
</dbReference>
<feature type="region of interest" description="Disordered" evidence="1">
    <location>
        <begin position="1"/>
        <end position="56"/>
    </location>
</feature>
<evidence type="ECO:0000313" key="3">
    <source>
        <dbReference type="Proteomes" id="UP001500967"/>
    </source>
</evidence>
<accession>A0ABP3D6P2</accession>
<comment type="caution">
    <text evidence="2">The sequence shown here is derived from an EMBL/GenBank/DDBJ whole genome shotgun (WGS) entry which is preliminary data.</text>
</comment>
<keyword evidence="3" id="KW-1185">Reference proteome</keyword>
<dbReference type="Proteomes" id="UP001500967">
    <property type="component" value="Unassembled WGS sequence"/>
</dbReference>
<organism evidence="2 3">
    <name type="scientific">Cryptosporangium japonicum</name>
    <dbReference type="NCBI Taxonomy" id="80872"/>
    <lineage>
        <taxon>Bacteria</taxon>
        <taxon>Bacillati</taxon>
        <taxon>Actinomycetota</taxon>
        <taxon>Actinomycetes</taxon>
        <taxon>Cryptosporangiales</taxon>
        <taxon>Cryptosporangiaceae</taxon>
        <taxon>Cryptosporangium</taxon>
    </lineage>
</organism>
<gene>
    <name evidence="2" type="ORF">GCM10009539_07480</name>
</gene>
<proteinExistence type="predicted"/>
<name>A0ABP3D6P2_9ACTN</name>